<gene>
    <name evidence="7" type="ORF">pipiens_019671</name>
</gene>
<keyword evidence="8" id="KW-1185">Reference proteome</keyword>
<feature type="non-terminal residue" evidence="7">
    <location>
        <position position="152"/>
    </location>
</feature>
<sequence length="152" mass="17624">MKTTTILLVSLAVLVQHLNALPQQVVTNDVLSEEEMVATLQAYDQEVRQHCNRQVQANWNVATDTENKDYEVEQNAASLAYAAFRNDYYERFFKDAPVENYKDEKIRKQLRLLKDLGTAALPTSKLEDYNRVMRRMDGAYQLAEICPYDNQQ</sequence>
<reference evidence="7 8" key="1">
    <citation type="submission" date="2024-05" db="EMBL/GenBank/DDBJ databases">
        <title>Culex pipiens pipiens assembly and annotation.</title>
        <authorList>
            <person name="Alout H."/>
            <person name="Durand T."/>
        </authorList>
    </citation>
    <scope>NUCLEOTIDE SEQUENCE [LARGE SCALE GENOMIC DNA]</scope>
    <source>
        <strain evidence="7">HA-2024</strain>
        <tissue evidence="7">Whole body</tissue>
    </source>
</reference>
<keyword evidence="4" id="KW-0325">Glycoprotein</keyword>
<dbReference type="PANTHER" id="PTHR10514">
    <property type="entry name" value="ANGIOTENSIN-CONVERTING ENZYME"/>
    <property type="match status" value="1"/>
</dbReference>
<evidence type="ECO:0000313" key="7">
    <source>
        <dbReference type="EMBL" id="KAL1402680.1"/>
    </source>
</evidence>
<keyword evidence="3" id="KW-1015">Disulfide bond</keyword>
<accession>A0ABD1DU53</accession>
<evidence type="ECO:0000256" key="4">
    <source>
        <dbReference type="ARBA" id="ARBA00023180"/>
    </source>
</evidence>
<evidence type="ECO:0000313" key="8">
    <source>
        <dbReference type="Proteomes" id="UP001562425"/>
    </source>
</evidence>
<comment type="caution">
    <text evidence="5">Lacks conserved residue(s) required for the propagation of feature annotation.</text>
</comment>
<dbReference type="InterPro" id="IPR001548">
    <property type="entry name" value="Peptidase_M2"/>
</dbReference>
<dbReference type="PANTHER" id="PTHR10514:SF27">
    <property type="entry name" value="ANGIOTENSIN-CONVERTING ENZYME"/>
    <property type="match status" value="1"/>
</dbReference>
<feature type="chain" id="PRO_5044784971" evidence="6">
    <location>
        <begin position="21"/>
        <end position="152"/>
    </location>
</feature>
<dbReference type="SUPFAM" id="SSF55486">
    <property type="entry name" value="Metalloproteases ('zincins'), catalytic domain"/>
    <property type="match status" value="1"/>
</dbReference>
<dbReference type="Pfam" id="PF01401">
    <property type="entry name" value="Peptidase_M2"/>
    <property type="match status" value="1"/>
</dbReference>
<organism evidence="7 8">
    <name type="scientific">Culex pipiens pipiens</name>
    <name type="common">Northern house mosquito</name>
    <dbReference type="NCBI Taxonomy" id="38569"/>
    <lineage>
        <taxon>Eukaryota</taxon>
        <taxon>Metazoa</taxon>
        <taxon>Ecdysozoa</taxon>
        <taxon>Arthropoda</taxon>
        <taxon>Hexapoda</taxon>
        <taxon>Insecta</taxon>
        <taxon>Pterygota</taxon>
        <taxon>Neoptera</taxon>
        <taxon>Endopterygota</taxon>
        <taxon>Diptera</taxon>
        <taxon>Nematocera</taxon>
        <taxon>Culicoidea</taxon>
        <taxon>Culicidae</taxon>
        <taxon>Culicinae</taxon>
        <taxon>Culicini</taxon>
        <taxon>Culex</taxon>
        <taxon>Culex</taxon>
    </lineage>
</organism>
<feature type="signal peptide" evidence="6">
    <location>
        <begin position="1"/>
        <end position="20"/>
    </location>
</feature>
<evidence type="ECO:0000256" key="1">
    <source>
        <dbReference type="ARBA" id="ARBA00008139"/>
    </source>
</evidence>
<protein>
    <submittedName>
        <fullName evidence="7">Uncharacterized protein</fullName>
    </submittedName>
</protein>
<keyword evidence="2 6" id="KW-0732">Signal</keyword>
<dbReference type="Proteomes" id="UP001562425">
    <property type="component" value="Unassembled WGS sequence"/>
</dbReference>
<dbReference type="AlphaFoldDB" id="A0ABD1DU53"/>
<comment type="caution">
    <text evidence="7">The sequence shown here is derived from an EMBL/GenBank/DDBJ whole genome shotgun (WGS) entry which is preliminary data.</text>
</comment>
<name>A0ABD1DU53_CULPP</name>
<dbReference type="EMBL" id="JBEHCU010002610">
    <property type="protein sequence ID" value="KAL1402680.1"/>
    <property type="molecule type" value="Genomic_DNA"/>
</dbReference>
<comment type="similarity">
    <text evidence="1 5">Belongs to the peptidase M2 family.</text>
</comment>
<evidence type="ECO:0000256" key="6">
    <source>
        <dbReference type="SAM" id="SignalP"/>
    </source>
</evidence>
<dbReference type="PROSITE" id="PS52011">
    <property type="entry name" value="PEPTIDASE_M2"/>
    <property type="match status" value="1"/>
</dbReference>
<evidence type="ECO:0000256" key="5">
    <source>
        <dbReference type="PROSITE-ProRule" id="PRU01355"/>
    </source>
</evidence>
<evidence type="ECO:0000256" key="3">
    <source>
        <dbReference type="ARBA" id="ARBA00023157"/>
    </source>
</evidence>
<evidence type="ECO:0000256" key="2">
    <source>
        <dbReference type="ARBA" id="ARBA00022729"/>
    </source>
</evidence>
<proteinExistence type="inferred from homology"/>